<dbReference type="RefSeq" id="WP_115832171.1">
    <property type="nucleotide sequence ID" value="NZ_QNUL01000014.1"/>
</dbReference>
<feature type="transmembrane region" description="Helical" evidence="2">
    <location>
        <begin position="94"/>
        <end position="116"/>
    </location>
</feature>
<keyword evidence="2" id="KW-0812">Transmembrane</keyword>
<dbReference type="InterPro" id="IPR010559">
    <property type="entry name" value="Sig_transdc_His_kin_internal"/>
</dbReference>
<feature type="transmembrane region" description="Helical" evidence="2">
    <location>
        <begin position="52"/>
        <end position="73"/>
    </location>
</feature>
<dbReference type="EMBL" id="QNUL01000014">
    <property type="protein sequence ID" value="REA59754.1"/>
    <property type="molecule type" value="Genomic_DNA"/>
</dbReference>
<dbReference type="Pfam" id="PF06580">
    <property type="entry name" value="His_kinase"/>
    <property type="match status" value="1"/>
</dbReference>
<keyword evidence="1" id="KW-0175">Coiled coil</keyword>
<dbReference type="PANTHER" id="PTHR34220:SF7">
    <property type="entry name" value="SENSOR HISTIDINE KINASE YPDA"/>
    <property type="match status" value="1"/>
</dbReference>
<organism evidence="4 5">
    <name type="scientific">Dyadobacter luteus</name>
    <dbReference type="NCBI Taxonomy" id="2259619"/>
    <lineage>
        <taxon>Bacteria</taxon>
        <taxon>Pseudomonadati</taxon>
        <taxon>Bacteroidota</taxon>
        <taxon>Cytophagia</taxon>
        <taxon>Cytophagales</taxon>
        <taxon>Spirosomataceae</taxon>
        <taxon>Dyadobacter</taxon>
    </lineage>
</organism>
<keyword evidence="5" id="KW-1185">Reference proteome</keyword>
<dbReference type="GO" id="GO:0000155">
    <property type="term" value="F:phosphorelay sensor kinase activity"/>
    <property type="evidence" value="ECO:0007669"/>
    <property type="project" value="InterPro"/>
</dbReference>
<dbReference type="GO" id="GO:0016020">
    <property type="term" value="C:membrane"/>
    <property type="evidence" value="ECO:0007669"/>
    <property type="project" value="InterPro"/>
</dbReference>
<sequence length="365" mass="42041">MEKSFAPLMTNRFKSLILPLFSFVMLYMIIYLLDPRDIQFQRYIARPLPALISEWVLAFFCCILNSEFSIYVNKRLNNFLSWFEKPLQRLFTEATLNIGFVFLLILLQIFLMSFVYDYDGDALDCLDEDVAGFSQWIIASVVIGLMILTFHTGNYLITNWKNTAVLAATHQLKAAEHKQAAAEAELEALRLQLDPHFVFNNLSVLSELILEDQKLGYEYAENFSKVYRYLLVNSKKDLIPLENELKFLNAYIFLLKHRVGAGIVFDIDISPDSCRHYIPPMSLQLLIENAIKHNKTRKENPLKIIVRTTAEKELVVINTIDRVDSGKFSSGLGLRNIKLRYTLLSDRHPVVTDDGSLFQVTIPLL</sequence>
<dbReference type="Proteomes" id="UP000256373">
    <property type="component" value="Unassembled WGS sequence"/>
</dbReference>
<feature type="transmembrane region" description="Helical" evidence="2">
    <location>
        <begin position="136"/>
        <end position="157"/>
    </location>
</feature>
<dbReference type="AlphaFoldDB" id="A0A3D8Y8U4"/>
<reference evidence="4 5" key="1">
    <citation type="submission" date="2018-07" db="EMBL/GenBank/DDBJ databases">
        <title>Dyadobacter roseus sp. nov., isolated from rose rhizosphere soil.</title>
        <authorList>
            <person name="Chen L."/>
        </authorList>
    </citation>
    <scope>NUCLEOTIDE SEQUENCE [LARGE SCALE GENOMIC DNA]</scope>
    <source>
        <strain evidence="4 5">RS19</strain>
    </source>
</reference>
<accession>A0A3D8Y8U4</accession>
<dbReference type="SUPFAM" id="SSF55874">
    <property type="entry name" value="ATPase domain of HSP90 chaperone/DNA topoisomerase II/histidine kinase"/>
    <property type="match status" value="1"/>
</dbReference>
<evidence type="ECO:0000256" key="1">
    <source>
        <dbReference type="SAM" id="Coils"/>
    </source>
</evidence>
<evidence type="ECO:0000313" key="4">
    <source>
        <dbReference type="EMBL" id="REA59754.1"/>
    </source>
</evidence>
<keyword evidence="4" id="KW-0808">Transferase</keyword>
<dbReference type="InterPro" id="IPR050640">
    <property type="entry name" value="Bact_2-comp_sensor_kinase"/>
</dbReference>
<feature type="transmembrane region" description="Helical" evidence="2">
    <location>
        <begin position="12"/>
        <end position="32"/>
    </location>
</feature>
<dbReference type="Gene3D" id="3.30.565.10">
    <property type="entry name" value="Histidine kinase-like ATPase, C-terminal domain"/>
    <property type="match status" value="1"/>
</dbReference>
<dbReference type="PANTHER" id="PTHR34220">
    <property type="entry name" value="SENSOR HISTIDINE KINASE YPDA"/>
    <property type="match status" value="1"/>
</dbReference>
<dbReference type="OrthoDB" id="927174at2"/>
<comment type="caution">
    <text evidence="4">The sequence shown here is derived from an EMBL/GenBank/DDBJ whole genome shotgun (WGS) entry which is preliminary data.</text>
</comment>
<keyword evidence="4" id="KW-0418">Kinase</keyword>
<feature type="domain" description="Signal transduction histidine kinase internal region" evidence="3">
    <location>
        <begin position="184"/>
        <end position="260"/>
    </location>
</feature>
<name>A0A3D8Y8U4_9BACT</name>
<protein>
    <submittedName>
        <fullName evidence="4">Histidine kinase</fullName>
    </submittedName>
</protein>
<dbReference type="InterPro" id="IPR036890">
    <property type="entry name" value="HATPase_C_sf"/>
</dbReference>
<evidence type="ECO:0000313" key="5">
    <source>
        <dbReference type="Proteomes" id="UP000256373"/>
    </source>
</evidence>
<evidence type="ECO:0000256" key="2">
    <source>
        <dbReference type="SAM" id="Phobius"/>
    </source>
</evidence>
<feature type="coiled-coil region" evidence="1">
    <location>
        <begin position="165"/>
        <end position="194"/>
    </location>
</feature>
<keyword evidence="2" id="KW-1133">Transmembrane helix</keyword>
<evidence type="ECO:0000259" key="3">
    <source>
        <dbReference type="Pfam" id="PF06580"/>
    </source>
</evidence>
<keyword evidence="2" id="KW-0472">Membrane</keyword>
<proteinExistence type="predicted"/>
<gene>
    <name evidence="4" type="ORF">DSL64_17305</name>
</gene>